<dbReference type="EMBL" id="CAJJDM010000162">
    <property type="protein sequence ID" value="CAD8114006.1"/>
    <property type="molecule type" value="Genomic_DNA"/>
</dbReference>
<dbReference type="AlphaFoldDB" id="A0A8S1QFG6"/>
<dbReference type="OMA" id="WSSSNCA"/>
<keyword evidence="1" id="KW-0472">Membrane</keyword>
<feature type="transmembrane region" description="Helical" evidence="1">
    <location>
        <begin position="63"/>
        <end position="90"/>
    </location>
</feature>
<proteinExistence type="predicted"/>
<name>A0A8S1QFG6_PARPR</name>
<evidence type="ECO:0000256" key="1">
    <source>
        <dbReference type="SAM" id="Phobius"/>
    </source>
</evidence>
<dbReference type="Proteomes" id="UP000688137">
    <property type="component" value="Unassembled WGS sequence"/>
</dbReference>
<accession>A0A8S1QFG6</accession>
<keyword evidence="3" id="KW-1185">Reference proteome</keyword>
<reference evidence="2" key="1">
    <citation type="submission" date="2021-01" db="EMBL/GenBank/DDBJ databases">
        <authorList>
            <consortium name="Genoscope - CEA"/>
            <person name="William W."/>
        </authorList>
    </citation>
    <scope>NUCLEOTIDE SEQUENCE</scope>
</reference>
<gene>
    <name evidence="2" type="ORF">PPRIM_AZ9-3.1.T1570100</name>
</gene>
<comment type="caution">
    <text evidence="2">The sequence shown here is derived from an EMBL/GenBank/DDBJ whole genome shotgun (WGS) entry which is preliminary data.</text>
</comment>
<sequence>MSFFGKVLLLTALAGYSYLIFTDVSIGKQFETKYVEFQKHQLVKQYIPSDTFKLLPAVLAKQVVAGLIASSALMFLCGCLVFLPVLGLLLQVAITANPLINNDQTTQIEFLKIMALIGGLLLWSSSNCSAKKATKVKPE</sequence>
<keyword evidence="1" id="KW-0812">Transmembrane</keyword>
<evidence type="ECO:0000313" key="2">
    <source>
        <dbReference type="EMBL" id="CAD8114006.1"/>
    </source>
</evidence>
<keyword evidence="1" id="KW-1133">Transmembrane helix</keyword>
<organism evidence="2 3">
    <name type="scientific">Paramecium primaurelia</name>
    <dbReference type="NCBI Taxonomy" id="5886"/>
    <lineage>
        <taxon>Eukaryota</taxon>
        <taxon>Sar</taxon>
        <taxon>Alveolata</taxon>
        <taxon>Ciliophora</taxon>
        <taxon>Intramacronucleata</taxon>
        <taxon>Oligohymenophorea</taxon>
        <taxon>Peniculida</taxon>
        <taxon>Parameciidae</taxon>
        <taxon>Paramecium</taxon>
    </lineage>
</organism>
<evidence type="ECO:0000313" key="3">
    <source>
        <dbReference type="Proteomes" id="UP000688137"/>
    </source>
</evidence>
<protein>
    <submittedName>
        <fullName evidence="2">Uncharacterized protein</fullName>
    </submittedName>
</protein>